<protein>
    <recommendedName>
        <fullName evidence="3">2-amino-4-hydroxy-6-hydroxymethyldihydropteridine diphosphokinase</fullName>
        <ecNumber evidence="3">2.7.6.3</ecNumber>
    </recommendedName>
</protein>
<keyword evidence="6" id="KW-0418">Kinase</keyword>
<evidence type="ECO:0000256" key="1">
    <source>
        <dbReference type="ARBA" id="ARBA00000198"/>
    </source>
</evidence>
<evidence type="ECO:0000256" key="5">
    <source>
        <dbReference type="ARBA" id="ARBA00022741"/>
    </source>
</evidence>
<dbReference type="CDD" id="cd00483">
    <property type="entry name" value="HPPK"/>
    <property type="match status" value="1"/>
</dbReference>
<evidence type="ECO:0000256" key="3">
    <source>
        <dbReference type="ARBA" id="ARBA00013253"/>
    </source>
</evidence>
<comment type="pathway">
    <text evidence="2">Cofactor biosynthesis; tetrahydrofolate biosynthesis; 2-amino-4-hydroxy-6-hydroxymethyl-7,8-dihydropteridine diphosphate from 7,8-dihydroneopterin triphosphate: step 4/4.</text>
</comment>
<dbReference type="PANTHER" id="PTHR43071:SF1">
    <property type="entry name" value="2-AMINO-4-HYDROXY-6-HYDROXYMETHYLDIHYDROPTERIDINE PYROPHOSPHOKINASE"/>
    <property type="match status" value="1"/>
</dbReference>
<keyword evidence="4 10" id="KW-0808">Transferase</keyword>
<dbReference type="Proteomes" id="UP001160142">
    <property type="component" value="Unassembled WGS sequence"/>
</dbReference>
<evidence type="ECO:0000256" key="7">
    <source>
        <dbReference type="ARBA" id="ARBA00022840"/>
    </source>
</evidence>
<dbReference type="EMBL" id="JARXVQ010000001">
    <property type="protein sequence ID" value="MDH6179828.1"/>
    <property type="molecule type" value="Genomic_DNA"/>
</dbReference>
<dbReference type="NCBIfam" id="TIGR01498">
    <property type="entry name" value="folK"/>
    <property type="match status" value="1"/>
</dbReference>
<comment type="caution">
    <text evidence="10">The sequence shown here is derived from an EMBL/GenBank/DDBJ whole genome shotgun (WGS) entry which is preliminary data.</text>
</comment>
<dbReference type="Pfam" id="PF01288">
    <property type="entry name" value="HPPK"/>
    <property type="match status" value="1"/>
</dbReference>
<sequence>MTRTVIALGSNLGERELTILDAVREIAELDGVELVAVSGLHETPALKPHGIDHEAPAYLNAVIVAESRRDPHDLLRALRGIEQHHGRVREERWGDRTLDLDIVDIEGVALATDDLTVPHPRAAERDFVLAPWLEADADAVLGGRRVSDLLAELRKST</sequence>
<evidence type="ECO:0000256" key="6">
    <source>
        <dbReference type="ARBA" id="ARBA00022777"/>
    </source>
</evidence>
<dbReference type="InterPro" id="IPR000550">
    <property type="entry name" value="Hppk"/>
</dbReference>
<dbReference type="InterPro" id="IPR035907">
    <property type="entry name" value="Hppk_sf"/>
</dbReference>
<keyword evidence="7" id="KW-0067">ATP-binding</keyword>
<proteinExistence type="predicted"/>
<reference evidence="10 11" key="1">
    <citation type="submission" date="2023-04" db="EMBL/GenBank/DDBJ databases">
        <title>Genome Encyclopedia of Bacteria and Archaea VI: Functional Genomics of Type Strains.</title>
        <authorList>
            <person name="Whitman W."/>
        </authorList>
    </citation>
    <scope>NUCLEOTIDE SEQUENCE [LARGE SCALE GENOMIC DNA]</scope>
    <source>
        <strain evidence="10 11">SG_E_30_P1</strain>
    </source>
</reference>
<evidence type="ECO:0000256" key="2">
    <source>
        <dbReference type="ARBA" id="ARBA00005051"/>
    </source>
</evidence>
<evidence type="ECO:0000313" key="11">
    <source>
        <dbReference type="Proteomes" id="UP001160142"/>
    </source>
</evidence>
<comment type="catalytic activity">
    <reaction evidence="1">
        <text>6-hydroxymethyl-7,8-dihydropterin + ATP = (7,8-dihydropterin-6-yl)methyl diphosphate + AMP + H(+)</text>
        <dbReference type="Rhea" id="RHEA:11412"/>
        <dbReference type="ChEBI" id="CHEBI:15378"/>
        <dbReference type="ChEBI" id="CHEBI:30616"/>
        <dbReference type="ChEBI" id="CHEBI:44841"/>
        <dbReference type="ChEBI" id="CHEBI:72950"/>
        <dbReference type="ChEBI" id="CHEBI:456215"/>
        <dbReference type="EC" id="2.7.6.3"/>
    </reaction>
</comment>
<evidence type="ECO:0000256" key="4">
    <source>
        <dbReference type="ARBA" id="ARBA00022679"/>
    </source>
</evidence>
<dbReference type="RefSeq" id="WP_322132205.1">
    <property type="nucleotide sequence ID" value="NZ_CP085036.1"/>
</dbReference>
<dbReference type="EC" id="2.7.6.3" evidence="3"/>
<keyword evidence="11" id="KW-1185">Reference proteome</keyword>
<name>A0ABT6KK74_9MICO</name>
<keyword evidence="8" id="KW-0289">Folate biosynthesis</keyword>
<keyword evidence="5" id="KW-0547">Nucleotide-binding</keyword>
<feature type="domain" description="7,8-dihydro-6-hydroxymethylpterin-pyrophosphokinase" evidence="9">
    <location>
        <begin position="5"/>
        <end position="135"/>
    </location>
</feature>
<evidence type="ECO:0000313" key="10">
    <source>
        <dbReference type="EMBL" id="MDH6179828.1"/>
    </source>
</evidence>
<dbReference type="PANTHER" id="PTHR43071">
    <property type="entry name" value="2-AMINO-4-HYDROXY-6-HYDROXYMETHYLDIHYDROPTERIDINE PYROPHOSPHOKINASE"/>
    <property type="match status" value="1"/>
</dbReference>
<accession>A0ABT6KK74</accession>
<evidence type="ECO:0000259" key="9">
    <source>
        <dbReference type="Pfam" id="PF01288"/>
    </source>
</evidence>
<organism evidence="10 11">
    <name type="scientific">Antiquaquibacter oligotrophicus</name>
    <dbReference type="NCBI Taxonomy" id="2880260"/>
    <lineage>
        <taxon>Bacteria</taxon>
        <taxon>Bacillati</taxon>
        <taxon>Actinomycetota</taxon>
        <taxon>Actinomycetes</taxon>
        <taxon>Micrococcales</taxon>
        <taxon>Microbacteriaceae</taxon>
        <taxon>Antiquaquibacter</taxon>
    </lineage>
</organism>
<dbReference type="Gene3D" id="3.30.70.560">
    <property type="entry name" value="7,8-Dihydro-6-hydroxymethylpterin-pyrophosphokinase HPPK"/>
    <property type="match status" value="1"/>
</dbReference>
<evidence type="ECO:0000256" key="8">
    <source>
        <dbReference type="ARBA" id="ARBA00022909"/>
    </source>
</evidence>
<dbReference type="SUPFAM" id="SSF55083">
    <property type="entry name" value="6-hydroxymethyl-7,8-dihydropterin pyrophosphokinase, HPPK"/>
    <property type="match status" value="1"/>
</dbReference>
<gene>
    <name evidence="10" type="ORF">M2152_000010</name>
</gene>
<dbReference type="GO" id="GO:0003848">
    <property type="term" value="F:2-amino-4-hydroxy-6-hydroxymethyldihydropteridine diphosphokinase activity"/>
    <property type="evidence" value="ECO:0007669"/>
    <property type="project" value="UniProtKB-EC"/>
</dbReference>